<dbReference type="AlphaFoldDB" id="A0A154I8K4"/>
<dbReference type="EMBL" id="LVYU01000159">
    <property type="protein sequence ID" value="KZA96437.1"/>
    <property type="molecule type" value="Genomic_DNA"/>
</dbReference>
<feature type="transmembrane region" description="Helical" evidence="1">
    <location>
        <begin position="14"/>
        <end position="34"/>
    </location>
</feature>
<accession>A0A154I8K4</accession>
<evidence type="ECO:0000313" key="6">
    <source>
        <dbReference type="Proteomes" id="UP000092691"/>
    </source>
</evidence>
<dbReference type="EMBL" id="CP018235">
    <property type="protein sequence ID" value="API57631.1"/>
    <property type="molecule type" value="Genomic_DNA"/>
</dbReference>
<reference evidence="3 7" key="3">
    <citation type="submission" date="2016-11" db="EMBL/GenBank/DDBJ databases">
        <title>Rhizobium leguminosarum bv. viciae strain Vaf12 isolated from Vavilovia formosa root nodules from Russia, Dagestan.</title>
        <authorList>
            <person name="Kimeklis A."/>
        </authorList>
    </citation>
    <scope>NUCLEOTIDE SEQUENCE [LARGE SCALE GENOMIC DNA]</scope>
    <source>
        <strain evidence="3 7">Vaf-108</strain>
        <plasmid evidence="7">Plasmid unnamed7</plasmid>
        <plasmid evidence="3">unnamed7</plasmid>
    </source>
</reference>
<evidence type="ECO:0000313" key="3">
    <source>
        <dbReference type="EMBL" id="API57631.1"/>
    </source>
</evidence>
<geneLocation type="plasmid" evidence="2 6">
    <name>unnamed3</name>
</geneLocation>
<geneLocation type="plasmid" evidence="5">
    <name>pSM135B_Rh08</name>
</geneLocation>
<gene>
    <name evidence="4" type="ORF">A4A59_34860</name>
    <name evidence="2" type="ORF">BA011_34905</name>
    <name evidence="3" type="ORF">BMW22_40795</name>
    <name evidence="5" type="ORF">ELH90_35955</name>
</gene>
<dbReference type="GeneID" id="61428855"/>
<evidence type="ECO:0000256" key="1">
    <source>
        <dbReference type="SAM" id="Phobius"/>
    </source>
</evidence>
<dbReference type="EMBL" id="SIOP01000005">
    <property type="protein sequence ID" value="TAY42357.1"/>
    <property type="molecule type" value="Genomic_DNA"/>
</dbReference>
<sequence>MNLNDDDEHLIETLFRNGTITVVGVVLSFSLGFLTQWASNPIPWRLADLPTLVVITIGIVFQLRSLALLLQTSSLKKVVYDKASRLFLNGVIITGSGVFLAILIDTFQLLMER</sequence>
<reference evidence="2 6" key="2">
    <citation type="submission" date="2016-06" db="EMBL/GenBank/DDBJ databases">
        <title>Microsymbionts genomes from the relict species Vavilovia formosa.</title>
        <authorList>
            <person name="Chirak E."/>
            <person name="Kimeklis A."/>
            <person name="Andronov E."/>
        </authorList>
    </citation>
    <scope>NUCLEOTIDE SEQUENCE [LARGE SCALE GENOMIC DNA]</scope>
    <source>
        <strain evidence="2 6">Vaf10</strain>
        <plasmid evidence="6">Plasmid unnamed3</plasmid>
        <plasmid evidence="2">unnamed3</plasmid>
    </source>
</reference>
<name>A0A154I8K4_RHILE</name>
<evidence type="ECO:0000313" key="5">
    <source>
        <dbReference type="EMBL" id="TAY42357.1"/>
    </source>
</evidence>
<dbReference type="Proteomes" id="UP000292974">
    <property type="component" value="Unassembled WGS sequence"/>
</dbReference>
<keyword evidence="1" id="KW-1133">Transmembrane helix</keyword>
<keyword evidence="1" id="KW-0472">Membrane</keyword>
<organism evidence="4">
    <name type="scientific">Rhizobium leguminosarum</name>
    <dbReference type="NCBI Taxonomy" id="384"/>
    <lineage>
        <taxon>Bacteria</taxon>
        <taxon>Pseudomonadati</taxon>
        <taxon>Pseudomonadota</taxon>
        <taxon>Alphaproteobacteria</taxon>
        <taxon>Hyphomicrobiales</taxon>
        <taxon>Rhizobiaceae</taxon>
        <taxon>Rhizobium/Agrobacterium group</taxon>
        <taxon>Rhizobium</taxon>
    </lineage>
</organism>
<evidence type="ECO:0000313" key="8">
    <source>
        <dbReference type="Proteomes" id="UP000292974"/>
    </source>
</evidence>
<evidence type="ECO:0008006" key="9">
    <source>
        <dbReference type="Google" id="ProtNLM"/>
    </source>
</evidence>
<evidence type="ECO:0000313" key="4">
    <source>
        <dbReference type="EMBL" id="KZA96437.1"/>
    </source>
</evidence>
<feature type="transmembrane region" description="Helical" evidence="1">
    <location>
        <begin position="46"/>
        <end position="66"/>
    </location>
</feature>
<evidence type="ECO:0000313" key="2">
    <source>
        <dbReference type="EMBL" id="ANP91070.1"/>
    </source>
</evidence>
<feature type="transmembrane region" description="Helical" evidence="1">
    <location>
        <begin position="86"/>
        <end position="110"/>
    </location>
</feature>
<keyword evidence="1" id="KW-0812">Transmembrane</keyword>
<protein>
    <recommendedName>
        <fullName evidence="9">Integral membrane protein</fullName>
    </recommendedName>
</protein>
<dbReference type="EMBL" id="CP016290">
    <property type="protein sequence ID" value="ANP91070.1"/>
    <property type="molecule type" value="Genomic_DNA"/>
</dbReference>
<proteinExistence type="predicted"/>
<keyword evidence="2" id="KW-0614">Plasmid</keyword>
<reference evidence="4" key="1">
    <citation type="submission" date="2016-03" db="EMBL/GenBank/DDBJ databases">
        <title>Microsymbionts genomes from the relict species Vavilovia formosa.</title>
        <authorList>
            <person name="Chirak E."/>
            <person name="Kimeklis A."/>
            <person name="Kopat V."/>
            <person name="Andronov E."/>
        </authorList>
    </citation>
    <scope>NUCLEOTIDE SEQUENCE [LARGE SCALE GENOMIC DNA]</scope>
    <source>
        <strain evidence="4">Vaf12</strain>
    </source>
</reference>
<geneLocation type="plasmid" evidence="3 7">
    <name>unnamed7</name>
</geneLocation>
<dbReference type="RefSeq" id="WP_018496486.1">
    <property type="nucleotide sequence ID" value="NZ_CP016290.1"/>
</dbReference>
<dbReference type="Proteomes" id="UP000183050">
    <property type="component" value="Plasmid unnamed7"/>
</dbReference>
<reference evidence="5 8" key="4">
    <citation type="submission" date="2019-02" db="EMBL/GenBank/DDBJ databases">
        <title>The genomic architecture of introgression among sibling species of bacteria.</title>
        <authorList>
            <person name="Cavassim M.I.A."/>
            <person name="Moeskjaer S."/>
            <person name="Moslemi C."/>
            <person name="Fields B."/>
            <person name="Bachmann A."/>
            <person name="Vilhjalmsson B."/>
            <person name="Schierup M.H."/>
            <person name="Young J.P.W."/>
            <person name="Andersen S.U."/>
        </authorList>
    </citation>
    <scope>NUCLEOTIDE SEQUENCE [LARGE SCALE GENOMIC DNA]</scope>
    <source>
        <strain evidence="5 8">SM135B</strain>
        <plasmid evidence="5">pSM135B_Rh08</plasmid>
    </source>
</reference>
<evidence type="ECO:0000313" key="7">
    <source>
        <dbReference type="Proteomes" id="UP000183050"/>
    </source>
</evidence>
<dbReference type="Proteomes" id="UP000092691">
    <property type="component" value="Plasmid unnamed3"/>
</dbReference>
<dbReference type="OrthoDB" id="9806647at2"/>